<name>A0A7Y2LYD5_9MICO</name>
<dbReference type="Proteomes" id="UP000543598">
    <property type="component" value="Unassembled WGS sequence"/>
</dbReference>
<gene>
    <name evidence="1" type="ORF">HLA99_04465</name>
</gene>
<dbReference type="Gene3D" id="1.10.10.60">
    <property type="entry name" value="Homeodomain-like"/>
    <property type="match status" value="2"/>
</dbReference>
<evidence type="ECO:0000313" key="1">
    <source>
        <dbReference type="EMBL" id="NNH03104.1"/>
    </source>
</evidence>
<organism evidence="1 2">
    <name type="scientific">Microbacterium ulmi</name>
    <dbReference type="NCBI Taxonomy" id="179095"/>
    <lineage>
        <taxon>Bacteria</taxon>
        <taxon>Bacillati</taxon>
        <taxon>Actinomycetota</taxon>
        <taxon>Actinomycetes</taxon>
        <taxon>Micrococcales</taxon>
        <taxon>Microbacteriaceae</taxon>
        <taxon>Microbacterium</taxon>
    </lineage>
</organism>
<sequence length="159" mass="17557">MDASTRFENPRRALRTLISRATSGLYHSAKRAPEPRITDVRASVVLESESVATLLTVEQSAALADEYRAGAKVTMLAVKYGVHRQTMHVHLKRHGVARPLNILDEAKADRAARLYADGMTLAEVAAEVGSNTRSITLALEARSIPRRPRGLRAKYRPDE</sequence>
<reference evidence="1 2" key="1">
    <citation type="submission" date="2020-05" db="EMBL/GenBank/DDBJ databases">
        <title>MicrobeNet Type strains.</title>
        <authorList>
            <person name="Nicholson A.C."/>
        </authorList>
    </citation>
    <scope>NUCLEOTIDE SEQUENCE [LARGE SCALE GENOMIC DNA]</scope>
    <source>
        <strain evidence="1 2">JCM 14282</strain>
    </source>
</reference>
<evidence type="ECO:0008006" key="3">
    <source>
        <dbReference type="Google" id="ProtNLM"/>
    </source>
</evidence>
<dbReference type="RefSeq" id="WP_170283184.1">
    <property type="nucleotide sequence ID" value="NZ_JABEMB010000003.1"/>
</dbReference>
<proteinExistence type="predicted"/>
<comment type="caution">
    <text evidence="1">The sequence shown here is derived from an EMBL/GenBank/DDBJ whole genome shotgun (WGS) entry which is preliminary data.</text>
</comment>
<dbReference type="EMBL" id="JABEMB010000003">
    <property type="protein sequence ID" value="NNH03104.1"/>
    <property type="molecule type" value="Genomic_DNA"/>
</dbReference>
<keyword evidence="2" id="KW-1185">Reference proteome</keyword>
<evidence type="ECO:0000313" key="2">
    <source>
        <dbReference type="Proteomes" id="UP000543598"/>
    </source>
</evidence>
<accession>A0A7Y2LYD5</accession>
<dbReference type="AlphaFoldDB" id="A0A7Y2LYD5"/>
<protein>
    <recommendedName>
        <fullName evidence="3">Helix-turn-helix domain-containing protein</fullName>
    </recommendedName>
</protein>